<comment type="subunit">
    <text evidence="12">Monomer.</text>
</comment>
<accession>A0A0A5G3E2</accession>
<dbReference type="GO" id="GO:0030145">
    <property type="term" value="F:manganese ion binding"/>
    <property type="evidence" value="ECO:0007669"/>
    <property type="project" value="UniProtKB-UniRule"/>
</dbReference>
<evidence type="ECO:0000256" key="3">
    <source>
        <dbReference type="ARBA" id="ARBA00008819"/>
    </source>
</evidence>
<dbReference type="InterPro" id="IPR017850">
    <property type="entry name" value="Alkaline_phosphatase_core_sf"/>
</dbReference>
<dbReference type="GO" id="GO:0006096">
    <property type="term" value="P:glycolytic process"/>
    <property type="evidence" value="ECO:0007669"/>
    <property type="project" value="UniProtKB-UniRule"/>
</dbReference>
<evidence type="ECO:0000256" key="13">
    <source>
        <dbReference type="PIRSR" id="PIRSR001492-1"/>
    </source>
</evidence>
<comment type="caution">
    <text evidence="18">The sequence shown here is derived from an EMBL/GenBank/DDBJ whole genome shotgun (WGS) entry which is preliminary data.</text>
</comment>
<keyword evidence="19" id="KW-1185">Reference proteome</keyword>
<feature type="binding site" evidence="12 15">
    <location>
        <position position="408"/>
    </location>
    <ligand>
        <name>Mn(2+)</name>
        <dbReference type="ChEBI" id="CHEBI:29035"/>
        <label>1</label>
    </ligand>
</feature>
<evidence type="ECO:0000259" key="17">
    <source>
        <dbReference type="Pfam" id="PF06415"/>
    </source>
</evidence>
<dbReference type="Pfam" id="PF06415">
    <property type="entry name" value="iPGM_N"/>
    <property type="match status" value="1"/>
</dbReference>
<feature type="binding site" evidence="12 15">
    <location>
        <position position="446"/>
    </location>
    <ligand>
        <name>Mn(2+)</name>
        <dbReference type="ChEBI" id="CHEBI:29035"/>
        <label>2</label>
    </ligand>
</feature>
<comment type="similarity">
    <text evidence="3 12">Belongs to the BPG-independent phosphoglycerate mutase family.</text>
</comment>
<dbReference type="PANTHER" id="PTHR31637">
    <property type="entry name" value="2,3-BISPHOSPHOGLYCERATE-INDEPENDENT PHOSPHOGLYCERATE MUTASE"/>
    <property type="match status" value="1"/>
</dbReference>
<dbReference type="InterPro" id="IPR011258">
    <property type="entry name" value="BPG-indep_PGM_N"/>
</dbReference>
<dbReference type="eggNOG" id="COG0696">
    <property type="taxonomic scope" value="Bacteria"/>
</dbReference>
<evidence type="ECO:0000256" key="12">
    <source>
        <dbReference type="HAMAP-Rule" id="MF_01038"/>
    </source>
</evidence>
<evidence type="ECO:0000256" key="15">
    <source>
        <dbReference type="PIRSR" id="PIRSR001492-3"/>
    </source>
</evidence>
<evidence type="ECO:0000256" key="6">
    <source>
        <dbReference type="ARBA" id="ARBA00022969"/>
    </source>
</evidence>
<protein>
    <recommendedName>
        <fullName evidence="11 12">2,3-bisphosphoglycerate-independent phosphoglycerate mutase</fullName>
        <shortName evidence="12">BPG-independent PGAM</shortName>
        <shortName evidence="12">Phosphoglyceromutase</shortName>
        <shortName evidence="12">iPGM</shortName>
        <ecNumber evidence="4 12">5.4.2.12</ecNumber>
    </recommendedName>
</protein>
<feature type="active site" description="Phosphoserine intermediate" evidence="12 13">
    <location>
        <position position="63"/>
    </location>
</feature>
<organism evidence="18 19">
    <name type="scientific">Pontibacillus marinus BH030004 = DSM 16465</name>
    <dbReference type="NCBI Taxonomy" id="1385511"/>
    <lineage>
        <taxon>Bacteria</taxon>
        <taxon>Bacillati</taxon>
        <taxon>Bacillota</taxon>
        <taxon>Bacilli</taxon>
        <taxon>Bacillales</taxon>
        <taxon>Bacillaceae</taxon>
        <taxon>Pontibacillus</taxon>
    </lineage>
</organism>
<comment type="cofactor">
    <cofactor evidence="12">
        <name>Mn(2+)</name>
        <dbReference type="ChEBI" id="CHEBI:29035"/>
    </cofactor>
    <text evidence="12">Binds 2 manganese ions per subunit.</text>
</comment>
<dbReference type="GO" id="GO:0004619">
    <property type="term" value="F:phosphoglycerate mutase activity"/>
    <property type="evidence" value="ECO:0007669"/>
    <property type="project" value="UniProtKB-UniRule"/>
</dbReference>
<dbReference type="GO" id="GO:0043937">
    <property type="term" value="P:regulation of sporulation"/>
    <property type="evidence" value="ECO:0007669"/>
    <property type="project" value="UniProtKB-ARBA"/>
</dbReference>
<evidence type="ECO:0000313" key="19">
    <source>
        <dbReference type="Proteomes" id="UP000030403"/>
    </source>
</evidence>
<dbReference type="GO" id="GO:0005829">
    <property type="term" value="C:cytosol"/>
    <property type="evidence" value="ECO:0007669"/>
    <property type="project" value="TreeGrafter"/>
</dbReference>
<dbReference type="PANTHER" id="PTHR31637:SF0">
    <property type="entry name" value="2,3-BISPHOSPHOGLYCERATE-INDEPENDENT PHOSPHOGLYCERATE MUTASE"/>
    <property type="match status" value="1"/>
</dbReference>
<dbReference type="FunFam" id="3.40.720.10:FF:000001">
    <property type="entry name" value="2,3-bisphosphoglycerate-independent phosphoglycerate mutase"/>
    <property type="match status" value="1"/>
</dbReference>
<keyword evidence="9 12" id="KW-0413">Isomerase</keyword>
<feature type="binding site" evidence="12 15">
    <location>
        <position position="463"/>
    </location>
    <ligand>
        <name>Mn(2+)</name>
        <dbReference type="ChEBI" id="CHEBI:29035"/>
        <label>1</label>
    </ligand>
</feature>
<evidence type="ECO:0000259" key="16">
    <source>
        <dbReference type="Pfam" id="PF01676"/>
    </source>
</evidence>
<keyword evidence="7 12" id="KW-0324">Glycolysis</keyword>
<comment type="caution">
    <text evidence="12">Lacks conserved residue(s) required for the propagation of feature annotation.</text>
</comment>
<dbReference type="EC" id="5.4.2.12" evidence="4 12"/>
<dbReference type="UniPathway" id="UPA00109">
    <property type="reaction ID" value="UER00186"/>
</dbReference>
<dbReference type="CDD" id="cd16010">
    <property type="entry name" value="iPGM"/>
    <property type="match status" value="1"/>
</dbReference>
<dbReference type="AlphaFoldDB" id="A0A0A5G3E2"/>
<dbReference type="Gene3D" id="3.40.720.10">
    <property type="entry name" value="Alkaline Phosphatase, subunit A"/>
    <property type="match status" value="1"/>
</dbReference>
<evidence type="ECO:0000256" key="1">
    <source>
        <dbReference type="ARBA" id="ARBA00000370"/>
    </source>
</evidence>
<evidence type="ECO:0000256" key="14">
    <source>
        <dbReference type="PIRSR" id="PIRSR001492-2"/>
    </source>
</evidence>
<dbReference type="GO" id="GO:0006007">
    <property type="term" value="P:glucose catabolic process"/>
    <property type="evidence" value="ECO:0007669"/>
    <property type="project" value="InterPro"/>
</dbReference>
<feature type="binding site" evidence="12 15">
    <location>
        <position position="404"/>
    </location>
    <ligand>
        <name>Mn(2+)</name>
        <dbReference type="ChEBI" id="CHEBI:29035"/>
        <label>1</label>
    </ligand>
</feature>
<dbReference type="PIRSF" id="PIRSF001492">
    <property type="entry name" value="IPGAM"/>
    <property type="match status" value="1"/>
</dbReference>
<dbReference type="RefSeq" id="WP_027445815.1">
    <property type="nucleotide sequence ID" value="NZ_AULJ01000018.1"/>
</dbReference>
<evidence type="ECO:0000256" key="2">
    <source>
        <dbReference type="ARBA" id="ARBA00004798"/>
    </source>
</evidence>
<evidence type="ECO:0000256" key="7">
    <source>
        <dbReference type="ARBA" id="ARBA00023152"/>
    </source>
</evidence>
<dbReference type="EMBL" id="AVPF01000030">
    <property type="protein sequence ID" value="KGX86539.1"/>
    <property type="molecule type" value="Genomic_DNA"/>
</dbReference>
<evidence type="ECO:0000256" key="11">
    <source>
        <dbReference type="ARBA" id="ARBA00071648"/>
    </source>
</evidence>
<comment type="pathway">
    <text evidence="2 12">Carbohydrate degradation; glycolysis; pyruvate from D-glyceraldehyde 3-phosphate: step 3/5.</text>
</comment>
<proteinExistence type="inferred from homology"/>
<feature type="binding site" evidence="12 15">
    <location>
        <position position="63"/>
    </location>
    <ligand>
        <name>Mn(2+)</name>
        <dbReference type="ChEBI" id="CHEBI:29035"/>
        <label>2</label>
    </ligand>
</feature>
<dbReference type="GO" id="GO:0030435">
    <property type="term" value="P:sporulation resulting in formation of a cellular spore"/>
    <property type="evidence" value="ECO:0007669"/>
    <property type="project" value="UniProtKB-KW"/>
</dbReference>
<dbReference type="STRING" id="1385511.GCA_000425225_01785"/>
<name>A0A0A5G3E2_9BACI</name>
<feature type="binding site" evidence="12 14">
    <location>
        <begin position="262"/>
        <end position="265"/>
    </location>
    <ligand>
        <name>substrate</name>
    </ligand>
</feature>
<dbReference type="HAMAP" id="MF_01038">
    <property type="entry name" value="GpmI"/>
    <property type="match status" value="1"/>
</dbReference>
<sequence>MSDNRLAALIILDGFGLEDNEIGNAVKQANTPNFDRFWNQYPHSQLTAKGEAVGLPEGQMGNSEVGHLNIGAGRIVYQSLTRVNMSIREGDFFEKDTFIDAMEHAKKNNKALHLFGLLSDGGIHSHIEHLYALLEMAAKRGLEKVYVHGFLDGRDVGQKSAKKYIKALQDKMDELGVGELATVSGRYYSMDRDKRWDRVEKAYRAMVYGEGPSYQDPLEVVDDNYANDIYDEFVLPSVLTDENGEPRATVEDEDAIIFYNFRPDRAIQISRTFANEDFREFDRGEKAPKNVHFVMLTNFSETVNGYVAYKPVNLDNTVGEVLAQNNMKQLRIAETEKYPHVTFFMSGGREAEFEGEERILIDSPKVATYDLQPEMSVYEVTDALLGELDADKHNAIILNFANPDMVGHSGMMEPTIKAIEAVDECLGKIIDKISDKGGHAIITADHGNADVMITDEGKPQTAHTTNPVPVIVTKEGVELRDGGILGDLSPTLLDLLNVEQPAEMTGESLIKKNQ</sequence>
<feature type="binding site" evidence="12 14">
    <location>
        <position position="124"/>
    </location>
    <ligand>
        <name>substrate</name>
    </ligand>
</feature>
<reference evidence="18 19" key="1">
    <citation type="submission" date="2013-08" db="EMBL/GenBank/DDBJ databases">
        <authorList>
            <person name="Huang J."/>
            <person name="Wang G."/>
        </authorList>
    </citation>
    <scope>NUCLEOTIDE SEQUENCE [LARGE SCALE GENOMIC DNA]</scope>
    <source>
        <strain evidence="18 19">BH030004</strain>
    </source>
</reference>
<feature type="binding site" evidence="12 15">
    <location>
        <position position="13"/>
    </location>
    <ligand>
        <name>Mn(2+)</name>
        <dbReference type="ChEBI" id="CHEBI:29035"/>
        <label>2</label>
    </ligand>
</feature>
<dbReference type="NCBIfam" id="TIGR01307">
    <property type="entry name" value="pgm_bpd_ind"/>
    <property type="match status" value="1"/>
</dbReference>
<dbReference type="InterPro" id="IPR006124">
    <property type="entry name" value="Metalloenzyme"/>
</dbReference>
<feature type="domain" description="BPG-independent PGAM N-terminal" evidence="17">
    <location>
        <begin position="83"/>
        <end position="300"/>
    </location>
</feature>
<keyword evidence="5 12" id="KW-0479">Metal-binding</keyword>
<evidence type="ECO:0000256" key="9">
    <source>
        <dbReference type="ARBA" id="ARBA00023235"/>
    </source>
</evidence>
<comment type="function">
    <text evidence="10 12">Essential for rapid growth and for sporulation. Catalyzes the interconversion of 2-phosphoglycerate and 3-phosphoglycerate.</text>
</comment>
<feature type="binding site" evidence="12 14">
    <location>
        <position position="186"/>
    </location>
    <ligand>
        <name>substrate</name>
    </ligand>
</feature>
<dbReference type="InterPro" id="IPR036646">
    <property type="entry name" value="PGAM_B_sf"/>
</dbReference>
<dbReference type="SUPFAM" id="SSF64158">
    <property type="entry name" value="2,3-Bisphosphoglycerate-independent phosphoglycerate mutase, substrate-binding domain"/>
    <property type="match status" value="1"/>
</dbReference>
<feature type="binding site" evidence="12 14">
    <location>
        <begin position="154"/>
        <end position="155"/>
    </location>
    <ligand>
        <name>substrate</name>
    </ligand>
</feature>
<evidence type="ECO:0000256" key="5">
    <source>
        <dbReference type="ARBA" id="ARBA00022723"/>
    </source>
</evidence>
<comment type="catalytic activity">
    <reaction evidence="1 12">
        <text>(2R)-2-phosphoglycerate = (2R)-3-phosphoglycerate</text>
        <dbReference type="Rhea" id="RHEA:15901"/>
        <dbReference type="ChEBI" id="CHEBI:58272"/>
        <dbReference type="ChEBI" id="CHEBI:58289"/>
        <dbReference type="EC" id="5.4.2.12"/>
    </reaction>
</comment>
<dbReference type="Gene3D" id="3.40.1450.10">
    <property type="entry name" value="BPG-independent phosphoglycerate mutase, domain B"/>
    <property type="match status" value="1"/>
</dbReference>
<evidence type="ECO:0000256" key="4">
    <source>
        <dbReference type="ARBA" id="ARBA00012026"/>
    </source>
</evidence>
<feature type="binding site" evidence="12 14">
    <location>
        <position position="192"/>
    </location>
    <ligand>
        <name>substrate</name>
    </ligand>
</feature>
<evidence type="ECO:0000313" key="18">
    <source>
        <dbReference type="EMBL" id="KGX86539.1"/>
    </source>
</evidence>
<feature type="binding site" evidence="12 15">
    <location>
        <position position="445"/>
    </location>
    <ligand>
        <name>Mn(2+)</name>
        <dbReference type="ChEBI" id="CHEBI:29035"/>
        <label>2</label>
    </ligand>
</feature>
<dbReference type="SUPFAM" id="SSF53649">
    <property type="entry name" value="Alkaline phosphatase-like"/>
    <property type="match status" value="1"/>
</dbReference>
<evidence type="ECO:0000256" key="8">
    <source>
        <dbReference type="ARBA" id="ARBA00023211"/>
    </source>
</evidence>
<dbReference type="InterPro" id="IPR005995">
    <property type="entry name" value="Pgm_bpd_ind"/>
</dbReference>
<dbReference type="FunFam" id="3.40.1450.10:FF:000001">
    <property type="entry name" value="2,3-bisphosphoglycerate-independent phosphoglycerate mutase"/>
    <property type="match status" value="1"/>
</dbReference>
<dbReference type="OrthoDB" id="9800863at2"/>
<feature type="binding site" evidence="12 14">
    <location>
        <position position="337"/>
    </location>
    <ligand>
        <name>substrate</name>
    </ligand>
</feature>
<dbReference type="Pfam" id="PF01676">
    <property type="entry name" value="Metalloenzyme"/>
    <property type="match status" value="1"/>
</dbReference>
<keyword evidence="6 12" id="KW-0749">Sporulation</keyword>
<keyword evidence="8 12" id="KW-0464">Manganese</keyword>
<dbReference type="Proteomes" id="UP000030403">
    <property type="component" value="Unassembled WGS sequence"/>
</dbReference>
<gene>
    <name evidence="12" type="primary">gpmI</name>
    <name evidence="18" type="ORF">N783_12020</name>
</gene>
<feature type="domain" description="Metalloenzyme" evidence="16">
    <location>
        <begin position="8"/>
        <end position="499"/>
    </location>
</feature>
<evidence type="ECO:0000256" key="10">
    <source>
        <dbReference type="ARBA" id="ARBA00055424"/>
    </source>
</evidence>